<proteinExistence type="predicted"/>
<evidence type="ECO:0000313" key="2">
    <source>
        <dbReference type="EMBL" id="KAJ8402689.1"/>
    </source>
</evidence>
<sequence>MSHWDQEEFCLPARPDHQQTGQLGPIVGADWSAERQDHQRRLRSHLLTCARFQVPPTSPLTQPSLDLIDAALQQSEIVREERINGAAPEMQSGLQGSRAHACGIHRTHPLRCAMLIANIPIDP</sequence>
<organism evidence="2 3">
    <name type="scientific">Aldrovandia affinis</name>
    <dbReference type="NCBI Taxonomy" id="143900"/>
    <lineage>
        <taxon>Eukaryota</taxon>
        <taxon>Metazoa</taxon>
        <taxon>Chordata</taxon>
        <taxon>Craniata</taxon>
        <taxon>Vertebrata</taxon>
        <taxon>Euteleostomi</taxon>
        <taxon>Actinopterygii</taxon>
        <taxon>Neopterygii</taxon>
        <taxon>Teleostei</taxon>
        <taxon>Notacanthiformes</taxon>
        <taxon>Halosauridae</taxon>
        <taxon>Aldrovandia</taxon>
    </lineage>
</organism>
<dbReference type="EMBL" id="JAINUG010000062">
    <property type="protein sequence ID" value="KAJ8402689.1"/>
    <property type="molecule type" value="Genomic_DNA"/>
</dbReference>
<reference evidence="2" key="1">
    <citation type="journal article" date="2023" name="Science">
        <title>Genome structures resolve the early diversification of teleost fishes.</title>
        <authorList>
            <person name="Parey E."/>
            <person name="Louis A."/>
            <person name="Montfort J."/>
            <person name="Bouchez O."/>
            <person name="Roques C."/>
            <person name="Iampietro C."/>
            <person name="Lluch J."/>
            <person name="Castinel A."/>
            <person name="Donnadieu C."/>
            <person name="Desvignes T."/>
            <person name="Floi Bucao C."/>
            <person name="Jouanno E."/>
            <person name="Wen M."/>
            <person name="Mejri S."/>
            <person name="Dirks R."/>
            <person name="Jansen H."/>
            <person name="Henkel C."/>
            <person name="Chen W.J."/>
            <person name="Zahm M."/>
            <person name="Cabau C."/>
            <person name="Klopp C."/>
            <person name="Thompson A.W."/>
            <person name="Robinson-Rechavi M."/>
            <person name="Braasch I."/>
            <person name="Lecointre G."/>
            <person name="Bobe J."/>
            <person name="Postlethwait J.H."/>
            <person name="Berthelot C."/>
            <person name="Roest Crollius H."/>
            <person name="Guiguen Y."/>
        </authorList>
    </citation>
    <scope>NUCLEOTIDE SEQUENCE</scope>
    <source>
        <strain evidence="2">NC1722</strain>
    </source>
</reference>
<accession>A0AAD7WNN2</accession>
<comment type="caution">
    <text evidence="2">The sequence shown here is derived from an EMBL/GenBank/DDBJ whole genome shotgun (WGS) entry which is preliminary data.</text>
</comment>
<dbReference type="AlphaFoldDB" id="A0AAD7WNN2"/>
<keyword evidence="3" id="KW-1185">Reference proteome</keyword>
<evidence type="ECO:0000313" key="3">
    <source>
        <dbReference type="Proteomes" id="UP001221898"/>
    </source>
</evidence>
<gene>
    <name evidence="2" type="ORF">AAFF_G00363610</name>
</gene>
<evidence type="ECO:0000256" key="1">
    <source>
        <dbReference type="SAM" id="MobiDB-lite"/>
    </source>
</evidence>
<protein>
    <submittedName>
        <fullName evidence="2">Uncharacterized protein</fullName>
    </submittedName>
</protein>
<dbReference type="Proteomes" id="UP001221898">
    <property type="component" value="Unassembled WGS sequence"/>
</dbReference>
<name>A0AAD7WNN2_9TELE</name>
<feature type="region of interest" description="Disordered" evidence="1">
    <location>
        <begin position="1"/>
        <end position="35"/>
    </location>
</feature>